<comment type="cofactor">
    <cofactor evidence="1">
        <name>Mg(2+)</name>
        <dbReference type="ChEBI" id="CHEBI:18420"/>
    </cofactor>
</comment>
<dbReference type="InterPro" id="IPR045540">
    <property type="entry name" value="YegS/DAGK_C"/>
</dbReference>
<keyword evidence="6 13" id="KW-0418">Kinase</keyword>
<gene>
    <name evidence="13" type="ORF">DSOUD_0737</name>
</gene>
<keyword evidence="8" id="KW-0460">Magnesium</keyword>
<dbReference type="PANTHER" id="PTHR12358">
    <property type="entry name" value="SPHINGOSINE KINASE"/>
    <property type="match status" value="1"/>
</dbReference>
<dbReference type="STRING" id="1603606.DSOUD_0737"/>
<dbReference type="InterPro" id="IPR050187">
    <property type="entry name" value="Lipid_Phosphate_FormReg"/>
</dbReference>
<organism evidence="13 14">
    <name type="scientific">Desulfuromonas soudanensis</name>
    <dbReference type="NCBI Taxonomy" id="1603606"/>
    <lineage>
        <taxon>Bacteria</taxon>
        <taxon>Pseudomonadati</taxon>
        <taxon>Thermodesulfobacteriota</taxon>
        <taxon>Desulfuromonadia</taxon>
        <taxon>Desulfuromonadales</taxon>
        <taxon>Desulfuromonadaceae</taxon>
        <taxon>Desulfuromonas</taxon>
    </lineage>
</organism>
<dbReference type="GO" id="GO:0016301">
    <property type="term" value="F:kinase activity"/>
    <property type="evidence" value="ECO:0007669"/>
    <property type="project" value="UniProtKB-KW"/>
</dbReference>
<dbReference type="EMBL" id="CP010802">
    <property type="protein sequence ID" value="ALC15525.1"/>
    <property type="molecule type" value="Genomic_DNA"/>
</dbReference>
<keyword evidence="14" id="KW-1185">Reference proteome</keyword>
<name>A0A0M4DFK2_9BACT</name>
<evidence type="ECO:0000256" key="9">
    <source>
        <dbReference type="ARBA" id="ARBA00023098"/>
    </source>
</evidence>
<evidence type="ECO:0000313" key="14">
    <source>
        <dbReference type="Proteomes" id="UP000057158"/>
    </source>
</evidence>
<dbReference type="NCBIfam" id="TIGR00147">
    <property type="entry name" value="YegS/Rv2252/BmrU family lipid kinase"/>
    <property type="match status" value="1"/>
</dbReference>
<dbReference type="PATRIC" id="fig|1603606.3.peg.806"/>
<dbReference type="SMART" id="SM00046">
    <property type="entry name" value="DAGKc"/>
    <property type="match status" value="1"/>
</dbReference>
<dbReference type="KEGG" id="des:DSOUD_0737"/>
<keyword evidence="4" id="KW-0479">Metal-binding</keyword>
<keyword evidence="5" id="KW-0547">Nucleotide-binding</keyword>
<dbReference type="AlphaFoldDB" id="A0A0M4DFK2"/>
<sequence length="299" mass="31272">MTDPRKTLKLIANPVAGGDARLRIEEARKFFEEAGYVVDLTLTEKRGDARLAAAAARTGDFERLVVAGGDGTLNEAINGLAPSTLPLAFLPLGTTNVLALEAGIPKGLADACRLALAGTPTPVALGRAGEARFLLMAGIGFDAEVVARVSTTLKRRVGKLAYAVSALLTLLRHPPAPMELCLDDGRCRTGYGAIIGNGRLYGGRFSITRDASLQEPSLDVCLFCRPGRLPLLRSALRVGLGRPLRAPDVALFKTTALTLRGEGVAVQIDGDSHGGLPMNFSVTAGELLLVLPPASGEVA</sequence>
<dbReference type="GO" id="GO:0008654">
    <property type="term" value="P:phospholipid biosynthetic process"/>
    <property type="evidence" value="ECO:0007669"/>
    <property type="project" value="UniProtKB-KW"/>
</dbReference>
<keyword evidence="7" id="KW-0067">ATP-binding</keyword>
<evidence type="ECO:0000256" key="1">
    <source>
        <dbReference type="ARBA" id="ARBA00001946"/>
    </source>
</evidence>
<dbReference type="OrthoDB" id="142078at2"/>
<evidence type="ECO:0000256" key="8">
    <source>
        <dbReference type="ARBA" id="ARBA00022842"/>
    </source>
</evidence>
<evidence type="ECO:0000256" key="3">
    <source>
        <dbReference type="ARBA" id="ARBA00022679"/>
    </source>
</evidence>
<reference evidence="13 14" key="1">
    <citation type="submission" date="2015-07" db="EMBL/GenBank/DDBJ databases">
        <title>Isolation and Genomic Characterization of a Novel Halophilic Metal-Reducing Deltaproteobacterium from the Deep Subsurface.</title>
        <authorList>
            <person name="Badalamenti J.P."/>
            <person name="Summers Z.M."/>
            <person name="Gralnick J.A."/>
            <person name="Bond D.R."/>
        </authorList>
    </citation>
    <scope>NUCLEOTIDE SEQUENCE [LARGE SCALE GENOMIC DNA]</scope>
    <source>
        <strain evidence="13 14">WTL</strain>
    </source>
</reference>
<evidence type="ECO:0000259" key="12">
    <source>
        <dbReference type="PROSITE" id="PS50146"/>
    </source>
</evidence>
<accession>A0A0M4DFK2</accession>
<keyword evidence="3" id="KW-0808">Transferase</keyword>
<dbReference type="SUPFAM" id="SSF111331">
    <property type="entry name" value="NAD kinase/diacylglycerol kinase-like"/>
    <property type="match status" value="1"/>
</dbReference>
<evidence type="ECO:0000256" key="5">
    <source>
        <dbReference type="ARBA" id="ARBA00022741"/>
    </source>
</evidence>
<dbReference type="GO" id="GO:0046872">
    <property type="term" value="F:metal ion binding"/>
    <property type="evidence" value="ECO:0007669"/>
    <property type="project" value="UniProtKB-KW"/>
</dbReference>
<evidence type="ECO:0000313" key="13">
    <source>
        <dbReference type="EMBL" id="ALC15525.1"/>
    </source>
</evidence>
<dbReference type="GO" id="GO:0005524">
    <property type="term" value="F:ATP binding"/>
    <property type="evidence" value="ECO:0007669"/>
    <property type="project" value="UniProtKB-KW"/>
</dbReference>
<evidence type="ECO:0000256" key="4">
    <source>
        <dbReference type="ARBA" id="ARBA00022723"/>
    </source>
</evidence>
<dbReference type="InterPro" id="IPR016064">
    <property type="entry name" value="NAD/diacylglycerol_kinase_sf"/>
</dbReference>
<dbReference type="RefSeq" id="WP_157671742.1">
    <property type="nucleotide sequence ID" value="NZ_CP010802.1"/>
</dbReference>
<dbReference type="PANTHER" id="PTHR12358:SF106">
    <property type="entry name" value="LIPID KINASE YEGS"/>
    <property type="match status" value="1"/>
</dbReference>
<evidence type="ECO:0000256" key="6">
    <source>
        <dbReference type="ARBA" id="ARBA00022777"/>
    </source>
</evidence>
<dbReference type="Pfam" id="PF19279">
    <property type="entry name" value="YegS_C"/>
    <property type="match status" value="1"/>
</dbReference>
<dbReference type="PROSITE" id="PS50146">
    <property type="entry name" value="DAGK"/>
    <property type="match status" value="1"/>
</dbReference>
<feature type="domain" description="DAGKc" evidence="12">
    <location>
        <begin position="3"/>
        <end position="131"/>
    </location>
</feature>
<evidence type="ECO:0000256" key="7">
    <source>
        <dbReference type="ARBA" id="ARBA00022840"/>
    </source>
</evidence>
<dbReference type="Gene3D" id="3.40.50.10330">
    <property type="entry name" value="Probable inorganic polyphosphate/atp-NAD kinase, domain 1"/>
    <property type="match status" value="1"/>
</dbReference>
<evidence type="ECO:0000256" key="11">
    <source>
        <dbReference type="ARBA" id="ARBA00023264"/>
    </source>
</evidence>
<dbReference type="InterPro" id="IPR017438">
    <property type="entry name" value="ATP-NAD_kinase_N"/>
</dbReference>
<keyword evidence="10" id="KW-0594">Phospholipid biosynthesis</keyword>
<dbReference type="Proteomes" id="UP000057158">
    <property type="component" value="Chromosome"/>
</dbReference>
<proteinExistence type="predicted"/>
<keyword evidence="11" id="KW-1208">Phospholipid metabolism</keyword>
<dbReference type="InterPro" id="IPR001206">
    <property type="entry name" value="Diacylglycerol_kinase_cat_dom"/>
</dbReference>
<dbReference type="Gene3D" id="2.60.200.40">
    <property type="match status" value="1"/>
</dbReference>
<evidence type="ECO:0000256" key="10">
    <source>
        <dbReference type="ARBA" id="ARBA00023209"/>
    </source>
</evidence>
<dbReference type="Pfam" id="PF00781">
    <property type="entry name" value="DAGK_cat"/>
    <property type="match status" value="1"/>
</dbReference>
<dbReference type="InterPro" id="IPR005218">
    <property type="entry name" value="Diacylglycerol/lipid_kinase"/>
</dbReference>
<evidence type="ECO:0000256" key="2">
    <source>
        <dbReference type="ARBA" id="ARBA00022516"/>
    </source>
</evidence>
<protein>
    <submittedName>
        <fullName evidence="13">Sphingosine/diacylglycerol kinase-related protein</fullName>
    </submittedName>
</protein>
<keyword evidence="9" id="KW-0443">Lipid metabolism</keyword>
<dbReference type="GO" id="GO:0005886">
    <property type="term" value="C:plasma membrane"/>
    <property type="evidence" value="ECO:0007669"/>
    <property type="project" value="TreeGrafter"/>
</dbReference>
<keyword evidence="2" id="KW-0444">Lipid biosynthesis</keyword>